<evidence type="ECO:0000313" key="2">
    <source>
        <dbReference type="Proteomes" id="UP000237319"/>
    </source>
</evidence>
<sequence>MGIVTINEFIVKRTINDLEDAVNNPDKYTISIDDNWDEFVSFINNNRSKYIEDGLLTLDGGLSIKKYNKEILGVRYWDYLPELWAYILNVIEEYLEEGIGKCYFPDQPVRIQLKQLKNKKIQFLFDNDDHVLEFEQKMLLGIFLNRAEVFFNVLVKELDLTGYSYQIEKIQKLKIRI</sequence>
<dbReference type="Proteomes" id="UP000237319">
    <property type="component" value="Unassembled WGS sequence"/>
</dbReference>
<dbReference type="EMBL" id="PGLV01000001">
    <property type="protein sequence ID" value="POZ56949.1"/>
    <property type="molecule type" value="Genomic_DNA"/>
</dbReference>
<dbReference type="AlphaFoldDB" id="A0A2S5D1K4"/>
<evidence type="ECO:0000313" key="1">
    <source>
        <dbReference type="EMBL" id="POZ56949.1"/>
    </source>
</evidence>
<gene>
    <name evidence="1" type="ORF">LYSIN_01732</name>
</gene>
<name>A0A2S5D1K4_LYSSH</name>
<comment type="caution">
    <text evidence="1">The sequence shown here is derived from an EMBL/GenBank/DDBJ whole genome shotgun (WGS) entry which is preliminary data.</text>
</comment>
<protein>
    <submittedName>
        <fullName evidence="1">Uncharacterized protein</fullName>
    </submittedName>
</protein>
<accession>A0A2S5D1K4</accession>
<reference evidence="1 2" key="1">
    <citation type="submission" date="2017-11" db="EMBL/GenBank/DDBJ databases">
        <title>Genome sequence of Lysinibacillus sphaericus, a lignin-degrading bacteria isolated from municipal solid waste soil.</title>
        <authorList>
            <person name="Persinoti G.F."/>
            <person name="Paixao D.A."/>
            <person name="Bugg T.D."/>
            <person name="Squina F.M."/>
        </authorList>
    </citation>
    <scope>NUCLEOTIDE SEQUENCE [LARGE SCALE GENOMIC DNA]</scope>
    <source>
        <strain evidence="1 2">A1</strain>
    </source>
</reference>
<keyword evidence="2" id="KW-1185">Reference proteome</keyword>
<organism evidence="1 2">
    <name type="scientific">Lysinibacillus sphaericus</name>
    <name type="common">Bacillus sphaericus</name>
    <dbReference type="NCBI Taxonomy" id="1421"/>
    <lineage>
        <taxon>Bacteria</taxon>
        <taxon>Bacillati</taxon>
        <taxon>Bacillota</taxon>
        <taxon>Bacilli</taxon>
        <taxon>Bacillales</taxon>
        <taxon>Bacillaceae</taxon>
        <taxon>Lysinibacillus</taxon>
    </lineage>
</organism>
<dbReference type="RefSeq" id="WP_103976969.1">
    <property type="nucleotide sequence ID" value="NZ_PGLV01000001.1"/>
</dbReference>
<proteinExistence type="predicted"/>